<evidence type="ECO:0000256" key="2">
    <source>
        <dbReference type="ARBA" id="ARBA00022723"/>
    </source>
</evidence>
<proteinExistence type="inferred from homology"/>
<dbReference type="Gene3D" id="2.170.150.70">
    <property type="match status" value="1"/>
</dbReference>
<evidence type="ECO:0000313" key="5">
    <source>
        <dbReference type="EMBL" id="OIW34254.1"/>
    </source>
</evidence>
<name>A0A1J7J393_9PEZI</name>
<dbReference type="AlphaFoldDB" id="A0A1J7J393"/>
<dbReference type="GO" id="GO:0016846">
    <property type="term" value="F:carbon-sulfur lyase activity"/>
    <property type="evidence" value="ECO:0007669"/>
    <property type="project" value="InterPro"/>
</dbReference>
<feature type="domain" description="CENP-V/GFA" evidence="4">
    <location>
        <begin position="19"/>
        <end position="142"/>
    </location>
</feature>
<dbReference type="SUPFAM" id="SSF51316">
    <property type="entry name" value="Mss4-like"/>
    <property type="match status" value="1"/>
</dbReference>
<gene>
    <name evidence="5" type="ORF">CONLIGDRAFT_687951</name>
</gene>
<evidence type="ECO:0000313" key="6">
    <source>
        <dbReference type="Proteomes" id="UP000182658"/>
    </source>
</evidence>
<dbReference type="Pfam" id="PF04828">
    <property type="entry name" value="GFA"/>
    <property type="match status" value="1"/>
</dbReference>
<reference evidence="5 6" key="1">
    <citation type="submission" date="2016-10" db="EMBL/GenBank/DDBJ databases">
        <title>Draft genome sequence of Coniochaeta ligniaria NRRL30616, a lignocellulolytic fungus for bioabatement of inhibitors in plant biomass hydrolysates.</title>
        <authorList>
            <consortium name="DOE Joint Genome Institute"/>
            <person name="Jimenez D.J."/>
            <person name="Hector R.E."/>
            <person name="Riley R."/>
            <person name="Sun H."/>
            <person name="Grigoriev I.V."/>
            <person name="Van Elsas J.D."/>
            <person name="Nichols N.N."/>
        </authorList>
    </citation>
    <scope>NUCLEOTIDE SEQUENCE [LARGE SCALE GENOMIC DNA]</scope>
    <source>
        <strain evidence="5 6">NRRL 30616</strain>
    </source>
</reference>
<dbReference type="OrthoDB" id="2993351at2759"/>
<keyword evidence="6" id="KW-1185">Reference proteome</keyword>
<keyword evidence="3" id="KW-0862">Zinc</keyword>
<dbReference type="PROSITE" id="PS51891">
    <property type="entry name" value="CENP_V_GFA"/>
    <property type="match status" value="1"/>
</dbReference>
<accession>A0A1J7J393</accession>
<keyword evidence="2" id="KW-0479">Metal-binding</keyword>
<sequence length="151" mass="17099">MSKVSQEHDATTHATDAPLIASCHCGRVTLQIPPSALGQTMNECRCTVCYKYAVLWMYYKRKDVVVTVAPGTHIDKYIRDDDETGGNISFNRCGHCGCMTHWWGENKMLGDEKVMGVNYRMLPEKSIQGLAREVTYGPKPKNRGVHRQYQD</sequence>
<dbReference type="EMBL" id="KV875093">
    <property type="protein sequence ID" value="OIW34254.1"/>
    <property type="molecule type" value="Genomic_DNA"/>
</dbReference>
<comment type="similarity">
    <text evidence="1">Belongs to the Gfa family.</text>
</comment>
<evidence type="ECO:0000256" key="1">
    <source>
        <dbReference type="ARBA" id="ARBA00005495"/>
    </source>
</evidence>
<dbReference type="InterPro" id="IPR011057">
    <property type="entry name" value="Mss4-like_sf"/>
</dbReference>
<evidence type="ECO:0000259" key="4">
    <source>
        <dbReference type="PROSITE" id="PS51891"/>
    </source>
</evidence>
<dbReference type="Proteomes" id="UP000182658">
    <property type="component" value="Unassembled WGS sequence"/>
</dbReference>
<organism evidence="5 6">
    <name type="scientific">Coniochaeta ligniaria NRRL 30616</name>
    <dbReference type="NCBI Taxonomy" id="1408157"/>
    <lineage>
        <taxon>Eukaryota</taxon>
        <taxon>Fungi</taxon>
        <taxon>Dikarya</taxon>
        <taxon>Ascomycota</taxon>
        <taxon>Pezizomycotina</taxon>
        <taxon>Sordariomycetes</taxon>
        <taxon>Sordariomycetidae</taxon>
        <taxon>Coniochaetales</taxon>
        <taxon>Coniochaetaceae</taxon>
        <taxon>Coniochaeta</taxon>
    </lineage>
</organism>
<dbReference type="InterPro" id="IPR006913">
    <property type="entry name" value="CENP-V/GFA"/>
</dbReference>
<dbReference type="GO" id="GO:0046872">
    <property type="term" value="F:metal ion binding"/>
    <property type="evidence" value="ECO:0007669"/>
    <property type="project" value="UniProtKB-KW"/>
</dbReference>
<dbReference type="InParanoid" id="A0A1J7J393"/>
<protein>
    <recommendedName>
        <fullName evidence="4">CENP-V/GFA domain-containing protein</fullName>
    </recommendedName>
</protein>
<evidence type="ECO:0000256" key="3">
    <source>
        <dbReference type="ARBA" id="ARBA00022833"/>
    </source>
</evidence>